<dbReference type="OrthoDB" id="6288785at2759"/>
<evidence type="ECO:0000259" key="1">
    <source>
        <dbReference type="Pfam" id="PF00498"/>
    </source>
</evidence>
<proteinExistence type="predicted"/>
<dbReference type="Gene3D" id="2.60.200.20">
    <property type="match status" value="1"/>
</dbReference>
<protein>
    <recommendedName>
        <fullName evidence="1">FHA domain-containing protein</fullName>
    </recommendedName>
</protein>
<reference evidence="2" key="2">
    <citation type="submission" date="2022-10" db="EMBL/GenBank/DDBJ databases">
        <authorList>
            <consortium name="ENA_rothamsted_submissions"/>
            <consortium name="culmorum"/>
            <person name="King R."/>
        </authorList>
    </citation>
    <scope>NUCLEOTIDE SEQUENCE</scope>
</reference>
<dbReference type="InterPro" id="IPR000253">
    <property type="entry name" value="FHA_dom"/>
</dbReference>
<sequence>MSGGRLVVLDRLGREVKRFPLTSGLATLGSHPRCDIRVMLPSVSPHHATVVVHANQYYITLKSHSRAFAARLAREWCVAPLRHCHRGRTFCGL</sequence>
<gene>
    <name evidence="2" type="ORF">DIATSA_LOCUS12269</name>
</gene>
<dbReference type="InterPro" id="IPR008984">
    <property type="entry name" value="SMAD_FHA_dom_sf"/>
</dbReference>
<keyword evidence="3" id="KW-1185">Reference proteome</keyword>
<organism evidence="2 3">
    <name type="scientific">Diatraea saccharalis</name>
    <name type="common">sugarcane borer</name>
    <dbReference type="NCBI Taxonomy" id="40085"/>
    <lineage>
        <taxon>Eukaryota</taxon>
        <taxon>Metazoa</taxon>
        <taxon>Ecdysozoa</taxon>
        <taxon>Arthropoda</taxon>
        <taxon>Hexapoda</taxon>
        <taxon>Insecta</taxon>
        <taxon>Pterygota</taxon>
        <taxon>Neoptera</taxon>
        <taxon>Endopterygota</taxon>
        <taxon>Lepidoptera</taxon>
        <taxon>Glossata</taxon>
        <taxon>Ditrysia</taxon>
        <taxon>Pyraloidea</taxon>
        <taxon>Crambidae</taxon>
        <taxon>Crambinae</taxon>
        <taxon>Diatraea</taxon>
    </lineage>
</organism>
<feature type="domain" description="FHA" evidence="1">
    <location>
        <begin position="27"/>
        <end position="61"/>
    </location>
</feature>
<dbReference type="Proteomes" id="UP001153714">
    <property type="component" value="Chromosome 7"/>
</dbReference>
<dbReference type="Pfam" id="PF00498">
    <property type="entry name" value="FHA"/>
    <property type="match status" value="1"/>
</dbReference>
<evidence type="ECO:0000313" key="2">
    <source>
        <dbReference type="EMBL" id="CAG9794934.1"/>
    </source>
</evidence>
<accession>A0A9N9RF27</accession>
<reference evidence="2" key="1">
    <citation type="submission" date="2021-12" db="EMBL/GenBank/DDBJ databases">
        <authorList>
            <person name="King R."/>
        </authorList>
    </citation>
    <scope>NUCLEOTIDE SEQUENCE</scope>
</reference>
<name>A0A9N9RF27_9NEOP</name>
<dbReference type="AlphaFoldDB" id="A0A9N9RF27"/>
<dbReference type="EMBL" id="OU893338">
    <property type="protein sequence ID" value="CAG9794934.1"/>
    <property type="molecule type" value="Genomic_DNA"/>
</dbReference>
<evidence type="ECO:0000313" key="3">
    <source>
        <dbReference type="Proteomes" id="UP001153714"/>
    </source>
</evidence>
<dbReference type="SUPFAM" id="SSF49879">
    <property type="entry name" value="SMAD/FHA domain"/>
    <property type="match status" value="1"/>
</dbReference>